<proteinExistence type="predicted"/>
<keyword evidence="2" id="KW-1185">Reference proteome</keyword>
<name>A0ABV7CBU2_9VIBR</name>
<reference evidence="2" key="1">
    <citation type="journal article" date="2019" name="Int. J. Syst. Evol. Microbiol.">
        <title>The Global Catalogue of Microorganisms (GCM) 10K type strain sequencing project: providing services to taxonomists for standard genome sequencing and annotation.</title>
        <authorList>
            <consortium name="The Broad Institute Genomics Platform"/>
            <consortium name="The Broad Institute Genome Sequencing Center for Infectious Disease"/>
            <person name="Wu L."/>
            <person name="Ma J."/>
        </authorList>
    </citation>
    <scope>NUCLEOTIDE SEQUENCE [LARGE SCALE GENOMIC DNA]</scope>
    <source>
        <strain evidence="2">KCTC 62784</strain>
    </source>
</reference>
<evidence type="ECO:0000313" key="1">
    <source>
        <dbReference type="EMBL" id="MFC3025567.1"/>
    </source>
</evidence>
<evidence type="ECO:0000313" key="2">
    <source>
        <dbReference type="Proteomes" id="UP001595384"/>
    </source>
</evidence>
<dbReference type="RefSeq" id="WP_123015661.1">
    <property type="nucleotide sequence ID" value="NZ_AP024911.1"/>
</dbReference>
<dbReference type="EMBL" id="JBHRSE010000122">
    <property type="protein sequence ID" value="MFC3025567.1"/>
    <property type="molecule type" value="Genomic_DNA"/>
</dbReference>
<dbReference type="Pfam" id="PF08907">
    <property type="entry name" value="DUF1853"/>
    <property type="match status" value="1"/>
</dbReference>
<organism evidence="1 2">
    <name type="scientific">Vibrio zhugei</name>
    <dbReference type="NCBI Taxonomy" id="2479546"/>
    <lineage>
        <taxon>Bacteria</taxon>
        <taxon>Pseudomonadati</taxon>
        <taxon>Pseudomonadota</taxon>
        <taxon>Gammaproteobacteria</taxon>
        <taxon>Vibrionales</taxon>
        <taxon>Vibrionaceae</taxon>
        <taxon>Vibrio</taxon>
    </lineage>
</organism>
<sequence>MDFSRLLHWVIDSPAIIAGAPPIESHSPFLSSQPSLPSSPYTGNHRLGFVYQYLCGHLFQQHPEYKNVHEELQINSQGRTLGAIDFITEHRNGTWQHWEVAIKFYLLKDGFWYGPHAHDRLDLKVQHMLEKQLPFSQSDAFRQAYPDWPALSQHLLMQGRLYTNPFRDEAPPHTLTFAQYQSKNPITINPQRITGYWCYQHEASRIEEPLYLLNKPQWITGRGDCTPKYQHDASGFVHCQSESGHFWFIVPDTWPNNS</sequence>
<dbReference type="InterPro" id="IPR015003">
    <property type="entry name" value="DUF1853"/>
</dbReference>
<dbReference type="Proteomes" id="UP001595384">
    <property type="component" value="Unassembled WGS sequence"/>
</dbReference>
<gene>
    <name evidence="1" type="ORF">ACFODT_17340</name>
</gene>
<comment type="caution">
    <text evidence="1">The sequence shown here is derived from an EMBL/GenBank/DDBJ whole genome shotgun (WGS) entry which is preliminary data.</text>
</comment>
<protein>
    <submittedName>
        <fullName evidence="1">DUF1853 family protein</fullName>
    </submittedName>
</protein>
<accession>A0ABV7CBU2</accession>